<gene>
    <name evidence="8" type="primary">purA_1</name>
    <name evidence="7" type="synonym">purA</name>
    <name evidence="8" type="ORF">Amac_001220</name>
</gene>
<dbReference type="RefSeq" id="WP_155352267.1">
    <property type="nucleotide sequence ID" value="NZ_BAAAHL010000022.1"/>
</dbReference>
<keyword evidence="1 7" id="KW-0436">Ligase</keyword>
<evidence type="ECO:0000313" key="8">
    <source>
        <dbReference type="EMBL" id="GES06527.1"/>
    </source>
</evidence>
<keyword evidence="2 7" id="KW-0479">Metal-binding</keyword>
<dbReference type="EC" id="6.3.4.4" evidence="7"/>
<comment type="function">
    <text evidence="7">Plays an important role in the de novo pathway of purine nucleotide biosynthesis. Catalyzes the first committed step in the biosynthesis of AMP from IMP.</text>
</comment>
<dbReference type="EMBL" id="BLAE01000003">
    <property type="protein sequence ID" value="GES06527.1"/>
    <property type="molecule type" value="Genomic_DNA"/>
</dbReference>
<sequence>MDEHVIIADLGYGDSGKGTIVDWLCSRTKDAPHAVVRYNGGAQAGHNVVTPDGRHHTFAQFGAGTFWGVPTFLSRFMMVDPLALIAEHAHLRWLGTGDPFELLTVAPDALVTTPYHKAANRARERARGRSRHGSCGMGVGETASYAVSHPAAAPRVADCGSPRSLRLLLRRLREWVIDEVGPVPLPAVDDVADAFGAFALRVRTGRLPSGGPLLFEGAQGVLLDEVYGFHPYTTWSTTTFMNAFTLLDEAGAGAGDVRRLGVLRTYGTRHGPGPFVTEDAKLSLPERHNDTGEWQGAFRVGHLDLVAARYAVQVCGGVDELALTHLDVADEHPELRVCRAYDQPVRLTPGDLPHQADLARRLAAARPILEPVPGPWPAFVADELGVPVTVTSSGPTWLDKRVRRIPRVSRKMARAA</sequence>
<evidence type="ECO:0000256" key="2">
    <source>
        <dbReference type="ARBA" id="ARBA00022723"/>
    </source>
</evidence>
<dbReference type="PANTHER" id="PTHR11846:SF0">
    <property type="entry name" value="ADENYLOSUCCINATE SYNTHETASE"/>
    <property type="match status" value="1"/>
</dbReference>
<dbReference type="GO" id="GO:0000287">
    <property type="term" value="F:magnesium ion binding"/>
    <property type="evidence" value="ECO:0007669"/>
    <property type="project" value="UniProtKB-UniRule"/>
</dbReference>
<dbReference type="HAMAP" id="MF_00011">
    <property type="entry name" value="Adenylosucc_synth"/>
    <property type="match status" value="1"/>
</dbReference>
<feature type="binding site" description="in other chain" evidence="7">
    <location>
        <position position="219"/>
    </location>
    <ligand>
        <name>IMP</name>
        <dbReference type="ChEBI" id="CHEBI:58053"/>
        <note>ligand shared between dimeric partners</note>
    </ligand>
</feature>
<feature type="binding site" evidence="7">
    <location>
        <position position="45"/>
    </location>
    <ligand>
        <name>Mg(2+)</name>
        <dbReference type="ChEBI" id="CHEBI:18420"/>
    </ligand>
</feature>
<comment type="catalytic activity">
    <reaction evidence="7">
        <text>IMP + L-aspartate + GTP = N(6)-(1,2-dicarboxyethyl)-AMP + GDP + phosphate + 2 H(+)</text>
        <dbReference type="Rhea" id="RHEA:15753"/>
        <dbReference type="ChEBI" id="CHEBI:15378"/>
        <dbReference type="ChEBI" id="CHEBI:29991"/>
        <dbReference type="ChEBI" id="CHEBI:37565"/>
        <dbReference type="ChEBI" id="CHEBI:43474"/>
        <dbReference type="ChEBI" id="CHEBI:57567"/>
        <dbReference type="ChEBI" id="CHEBI:58053"/>
        <dbReference type="ChEBI" id="CHEBI:58189"/>
        <dbReference type="EC" id="6.3.4.4"/>
    </reaction>
</comment>
<keyword evidence="6 7" id="KW-0342">GTP-binding</keyword>
<dbReference type="SUPFAM" id="SSF52540">
    <property type="entry name" value="P-loop containing nucleoside triphosphate hydrolases"/>
    <property type="match status" value="1"/>
</dbReference>
<feature type="active site" description="Proton donor" evidence="7">
    <location>
        <position position="46"/>
    </location>
</feature>
<feature type="binding site" evidence="7">
    <location>
        <begin position="45"/>
        <end position="47"/>
    </location>
    <ligand>
        <name>GTP</name>
        <dbReference type="ChEBI" id="CHEBI:37565"/>
    </ligand>
</feature>
<name>A0A5M3WBV3_9ACTN</name>
<protein>
    <recommendedName>
        <fullName evidence="7">Adenylosuccinate synthetase</fullName>
        <shortName evidence="7">AMPSase</shortName>
        <shortName evidence="7">AdSS</shortName>
        <ecNumber evidence="7">6.3.4.4</ecNumber>
    </recommendedName>
    <alternativeName>
        <fullName evidence="7">IMP--aspartate ligase</fullName>
    </alternativeName>
</protein>
<comment type="pathway">
    <text evidence="7">Purine metabolism; AMP biosynthesis via de novo pathway; AMP from IMP: step 1/2.</text>
</comment>
<keyword evidence="7" id="KW-0963">Cytoplasm</keyword>
<comment type="cofactor">
    <cofactor evidence="7">
        <name>Mg(2+)</name>
        <dbReference type="ChEBI" id="CHEBI:18420"/>
    </cofactor>
    <text evidence="7">Binds 1 Mg(2+) ion per subunit.</text>
</comment>
<organism evidence="8 9">
    <name type="scientific">Acrocarpospora macrocephala</name>
    <dbReference type="NCBI Taxonomy" id="150177"/>
    <lineage>
        <taxon>Bacteria</taxon>
        <taxon>Bacillati</taxon>
        <taxon>Actinomycetota</taxon>
        <taxon>Actinomycetes</taxon>
        <taxon>Streptosporangiales</taxon>
        <taxon>Streptosporangiaceae</taxon>
        <taxon>Acrocarpospora</taxon>
    </lineage>
</organism>
<dbReference type="Gene3D" id="1.10.300.10">
    <property type="entry name" value="Adenylosuccinate Synthetase, subunit A, domain 2"/>
    <property type="match status" value="1"/>
</dbReference>
<dbReference type="InterPro" id="IPR042110">
    <property type="entry name" value="Adenylosuccinate_synth_dom2"/>
</dbReference>
<dbReference type="InterPro" id="IPR027417">
    <property type="entry name" value="P-loop_NTPase"/>
</dbReference>
<accession>A0A5M3WBV3</accession>
<dbReference type="GO" id="GO:0046040">
    <property type="term" value="P:IMP metabolic process"/>
    <property type="evidence" value="ECO:0007669"/>
    <property type="project" value="TreeGrafter"/>
</dbReference>
<evidence type="ECO:0000313" key="9">
    <source>
        <dbReference type="Proteomes" id="UP000331127"/>
    </source>
</evidence>
<dbReference type="PANTHER" id="PTHR11846">
    <property type="entry name" value="ADENYLOSUCCINATE SYNTHETASE"/>
    <property type="match status" value="1"/>
</dbReference>
<comment type="caution">
    <text evidence="8">The sequence shown here is derived from an EMBL/GenBank/DDBJ whole genome shotgun (WGS) entry which is preliminary data.</text>
</comment>
<dbReference type="AlphaFoldDB" id="A0A5M3WBV3"/>
<evidence type="ECO:0000256" key="4">
    <source>
        <dbReference type="ARBA" id="ARBA00022755"/>
    </source>
</evidence>
<feature type="binding site" description="in other chain" evidence="7">
    <location>
        <position position="234"/>
    </location>
    <ligand>
        <name>IMP</name>
        <dbReference type="ChEBI" id="CHEBI:58053"/>
        <note>ligand shared between dimeric partners</note>
    </ligand>
</feature>
<dbReference type="SMART" id="SM00788">
    <property type="entry name" value="Adenylsucc_synt"/>
    <property type="match status" value="1"/>
</dbReference>
<dbReference type="Pfam" id="PF00709">
    <property type="entry name" value="Adenylsucc_synt"/>
    <property type="match status" value="1"/>
</dbReference>
<feature type="binding site" evidence="7">
    <location>
        <position position="14"/>
    </location>
    <ligand>
        <name>Mg(2+)</name>
        <dbReference type="ChEBI" id="CHEBI:18420"/>
    </ligand>
</feature>
<comment type="similarity">
    <text evidence="7">Belongs to the adenylosuccinate synthetase family.</text>
</comment>
<dbReference type="Proteomes" id="UP000331127">
    <property type="component" value="Unassembled WGS sequence"/>
</dbReference>
<dbReference type="InterPro" id="IPR042111">
    <property type="entry name" value="Adenylosuccinate_synth_dom3"/>
</dbReference>
<dbReference type="UniPathway" id="UPA00075">
    <property type="reaction ID" value="UER00335"/>
</dbReference>
<feature type="active site" description="Proton acceptor" evidence="7">
    <location>
        <position position="14"/>
    </location>
</feature>
<keyword evidence="3 7" id="KW-0547">Nucleotide-binding</keyword>
<dbReference type="Gene3D" id="3.90.170.10">
    <property type="entry name" value="Adenylosuccinate Synthetase, subunit A, domain 3"/>
    <property type="match status" value="1"/>
</dbReference>
<dbReference type="InterPro" id="IPR042109">
    <property type="entry name" value="Adenylosuccinate_synth_dom1"/>
</dbReference>
<dbReference type="GO" id="GO:0005737">
    <property type="term" value="C:cytoplasm"/>
    <property type="evidence" value="ECO:0007669"/>
    <property type="project" value="UniProtKB-SubCell"/>
</dbReference>
<feature type="binding site" evidence="7">
    <location>
        <begin position="325"/>
        <end position="327"/>
    </location>
    <ligand>
        <name>GTP</name>
        <dbReference type="ChEBI" id="CHEBI:37565"/>
    </ligand>
</feature>
<dbReference type="OrthoDB" id="3959406at2"/>
<comment type="subcellular location">
    <subcellularLocation>
        <location evidence="7">Cytoplasm</location>
    </subcellularLocation>
</comment>
<evidence type="ECO:0000256" key="6">
    <source>
        <dbReference type="ARBA" id="ARBA00023134"/>
    </source>
</evidence>
<dbReference type="InterPro" id="IPR001114">
    <property type="entry name" value="Adenylosuccinate_synthetase"/>
</dbReference>
<keyword evidence="9" id="KW-1185">Reference proteome</keyword>
<evidence type="ECO:0000256" key="3">
    <source>
        <dbReference type="ARBA" id="ARBA00022741"/>
    </source>
</evidence>
<reference evidence="8 9" key="1">
    <citation type="submission" date="2019-10" db="EMBL/GenBank/DDBJ databases">
        <title>Whole genome shotgun sequence of Acrocarpospora macrocephala NBRC 16266.</title>
        <authorList>
            <person name="Ichikawa N."/>
            <person name="Kimura A."/>
            <person name="Kitahashi Y."/>
            <person name="Komaki H."/>
            <person name="Oguchi A."/>
        </authorList>
    </citation>
    <scope>NUCLEOTIDE SEQUENCE [LARGE SCALE GENOMIC DNA]</scope>
    <source>
        <strain evidence="8 9">NBRC 16266</strain>
    </source>
</reference>
<dbReference type="Gene3D" id="3.40.440.10">
    <property type="entry name" value="Adenylosuccinate Synthetase, subunit A, domain 1"/>
    <property type="match status" value="1"/>
</dbReference>
<evidence type="ECO:0000256" key="7">
    <source>
        <dbReference type="HAMAP-Rule" id="MF_00011"/>
    </source>
</evidence>
<comment type="caution">
    <text evidence="7">Lacks conserved residue(s) required for the propagation of feature annotation.</text>
</comment>
<keyword evidence="5 7" id="KW-0460">Magnesium</keyword>
<dbReference type="GO" id="GO:0044208">
    <property type="term" value="P:'de novo' AMP biosynthetic process"/>
    <property type="evidence" value="ECO:0007669"/>
    <property type="project" value="UniProtKB-UniRule"/>
</dbReference>
<proteinExistence type="inferred from homology"/>
<comment type="subunit">
    <text evidence="7">Homodimer.</text>
</comment>
<evidence type="ECO:0000256" key="1">
    <source>
        <dbReference type="ARBA" id="ARBA00022598"/>
    </source>
</evidence>
<evidence type="ECO:0000256" key="5">
    <source>
        <dbReference type="ARBA" id="ARBA00022842"/>
    </source>
</evidence>
<dbReference type="GO" id="GO:0005525">
    <property type="term" value="F:GTP binding"/>
    <property type="evidence" value="ECO:0007669"/>
    <property type="project" value="UniProtKB-UniRule"/>
</dbReference>
<keyword evidence="4 7" id="KW-0658">Purine biosynthesis</keyword>
<dbReference type="GO" id="GO:0004019">
    <property type="term" value="F:adenylosuccinate synthase activity"/>
    <property type="evidence" value="ECO:0007669"/>
    <property type="project" value="UniProtKB-UniRule"/>
</dbReference>